<evidence type="ECO:0000313" key="3">
    <source>
        <dbReference type="Proteomes" id="UP001409291"/>
    </source>
</evidence>
<dbReference type="SUPFAM" id="SSF49344">
    <property type="entry name" value="CBD9-like"/>
    <property type="match status" value="1"/>
</dbReference>
<gene>
    <name evidence="2" type="ORF">ABE541_15000</name>
</gene>
<feature type="domain" description="Carbohydrate-binding" evidence="1">
    <location>
        <begin position="12"/>
        <end position="207"/>
    </location>
</feature>
<protein>
    <submittedName>
        <fullName evidence="2">Carbohydrate-binding family 9-like protein</fullName>
    </submittedName>
</protein>
<organism evidence="2 3">
    <name type="scientific">Sphingobacterium kitahiroshimense</name>
    <dbReference type="NCBI Taxonomy" id="470446"/>
    <lineage>
        <taxon>Bacteria</taxon>
        <taxon>Pseudomonadati</taxon>
        <taxon>Bacteroidota</taxon>
        <taxon>Sphingobacteriia</taxon>
        <taxon>Sphingobacteriales</taxon>
        <taxon>Sphingobacteriaceae</taxon>
        <taxon>Sphingobacterium</taxon>
    </lineage>
</organism>
<comment type="caution">
    <text evidence="2">The sequence shown here is derived from an EMBL/GenBank/DDBJ whole genome shotgun (WGS) entry which is preliminary data.</text>
</comment>
<dbReference type="RefSeq" id="WP_206368289.1">
    <property type="nucleotide sequence ID" value="NZ_JBDJLH010000002.1"/>
</dbReference>
<keyword evidence="3" id="KW-1185">Reference proteome</keyword>
<evidence type="ECO:0000313" key="2">
    <source>
        <dbReference type="EMBL" id="MEN5378568.1"/>
    </source>
</evidence>
<dbReference type="CDD" id="cd09620">
    <property type="entry name" value="CBM9_like_3"/>
    <property type="match status" value="1"/>
</dbReference>
<name>A0ABV0BWE9_9SPHI</name>
<proteinExistence type="predicted"/>
<accession>A0ABV0BWE9</accession>
<evidence type="ECO:0000259" key="1">
    <source>
        <dbReference type="Pfam" id="PF16011"/>
    </source>
</evidence>
<reference evidence="2 3" key="1">
    <citation type="submission" date="2024-04" db="EMBL/GenBank/DDBJ databases">
        <title>WGS of bacteria from Torrens River.</title>
        <authorList>
            <person name="Wyrsch E.R."/>
            <person name="Drigo B."/>
        </authorList>
    </citation>
    <scope>NUCLEOTIDE SEQUENCE [LARGE SCALE GENOMIC DNA]</scope>
    <source>
        <strain evidence="2 3">TWI391</strain>
    </source>
</reference>
<dbReference type="Gene3D" id="2.60.40.1190">
    <property type="match status" value="1"/>
</dbReference>
<dbReference type="Pfam" id="PF16011">
    <property type="entry name" value="CBM9_2"/>
    <property type="match status" value="1"/>
</dbReference>
<dbReference type="Proteomes" id="UP001409291">
    <property type="component" value="Unassembled WGS sequence"/>
</dbReference>
<dbReference type="InterPro" id="IPR010502">
    <property type="entry name" value="Carb-bd_dom_fam9"/>
</dbReference>
<dbReference type="EMBL" id="JBDJNQ010000007">
    <property type="protein sequence ID" value="MEN5378568.1"/>
    <property type="molecule type" value="Genomic_DNA"/>
</dbReference>
<sequence>MKTDIADPKDIPLFFNKAAITYQAIDQVNWATYPYKPRVSFAIAYTDKALLIHYLVEEKHVRAVTNHDNGKVFQDACVEFFVQPQASDLTYYNFEFNCIGKLLLQAGKPGKRALATEPILNSIKRWSSLGSDPINIQNQTTSWQLAVIIPLTAFYLNPMDSFANQKFKGNFYKCGDKLEQPHYLSWSPIHLPHPQFHAIDFFGNINFQ</sequence>